<evidence type="ECO:0000256" key="2">
    <source>
        <dbReference type="SAM" id="SignalP"/>
    </source>
</evidence>
<dbReference type="STRING" id="278856.A0A212EXJ0"/>
<dbReference type="eggNOG" id="ENOG502SZHH">
    <property type="taxonomic scope" value="Eukaryota"/>
</dbReference>
<dbReference type="KEGG" id="dpl:KGM_200088"/>
<dbReference type="OrthoDB" id="7460725at2759"/>
<accession>A0A212EXJ0</accession>
<name>A0A212EXJ0_DANPL</name>
<feature type="chain" id="PRO_5044005637" evidence="2">
    <location>
        <begin position="24"/>
        <end position="359"/>
    </location>
</feature>
<feature type="compositionally biased region" description="Basic residues" evidence="1">
    <location>
        <begin position="45"/>
        <end position="70"/>
    </location>
</feature>
<evidence type="ECO:0000313" key="4">
    <source>
        <dbReference type="Proteomes" id="UP000007151"/>
    </source>
</evidence>
<proteinExistence type="predicted"/>
<evidence type="ECO:0000256" key="1">
    <source>
        <dbReference type="SAM" id="MobiDB-lite"/>
    </source>
</evidence>
<keyword evidence="2" id="KW-0732">Signal</keyword>
<comment type="caution">
    <text evidence="3">The sequence shown here is derived from an EMBL/GenBank/DDBJ whole genome shotgun (WGS) entry which is preliminary data.</text>
</comment>
<gene>
    <name evidence="3" type="ORF">KGM_200088</name>
</gene>
<organism evidence="3 4">
    <name type="scientific">Danaus plexippus plexippus</name>
    <dbReference type="NCBI Taxonomy" id="278856"/>
    <lineage>
        <taxon>Eukaryota</taxon>
        <taxon>Metazoa</taxon>
        <taxon>Ecdysozoa</taxon>
        <taxon>Arthropoda</taxon>
        <taxon>Hexapoda</taxon>
        <taxon>Insecta</taxon>
        <taxon>Pterygota</taxon>
        <taxon>Neoptera</taxon>
        <taxon>Endopterygota</taxon>
        <taxon>Lepidoptera</taxon>
        <taxon>Glossata</taxon>
        <taxon>Ditrysia</taxon>
        <taxon>Papilionoidea</taxon>
        <taxon>Nymphalidae</taxon>
        <taxon>Danainae</taxon>
        <taxon>Danaini</taxon>
        <taxon>Danaina</taxon>
        <taxon>Danaus</taxon>
        <taxon>Danaus</taxon>
    </lineage>
</organism>
<dbReference type="Proteomes" id="UP000007151">
    <property type="component" value="Unassembled WGS sequence"/>
</dbReference>
<sequence>MNYVKCMMVFVVLFVDNEAGGHGEKHHNHVRVHVPKFVHHDHHTKTITIHHHHHKPKKEHHHHHHHHHKPKAPEGHHYHQHHKKTSTHSVSKGHSSHGNHGHHGHHSHHGHHGHHGHEHKHHDIPLTYDLHYEPPNYEPPTINYQPPSISFNPNSASEEDFDFKSLNLGSPKVHGVVHTVKETKVFDSLPNAFAGASVGNSGNTGSHGYEVTEQGEEAEDDIYTAVNSLPQTYPGTYGFVRNAAPENIHDPFAEIAPQNNNLGSSVNTFQAASNPSFSNVQDFSSDNDPFQSPITNQIIQPSELSNEFDDVNPGTFSDPNHLVGFSSAEDLIDDTPTSFNREAGVQQTINTGGLETLTY</sequence>
<feature type="signal peptide" evidence="2">
    <location>
        <begin position="1"/>
        <end position="23"/>
    </location>
</feature>
<protein>
    <submittedName>
        <fullName evidence="3">Uncharacterized protein</fullName>
    </submittedName>
</protein>
<feature type="region of interest" description="Disordered" evidence="1">
    <location>
        <begin position="45"/>
        <end position="122"/>
    </location>
</feature>
<keyword evidence="4" id="KW-1185">Reference proteome</keyword>
<feature type="compositionally biased region" description="Basic residues" evidence="1">
    <location>
        <begin position="94"/>
        <end position="122"/>
    </location>
</feature>
<dbReference type="AlphaFoldDB" id="A0A212EXJ0"/>
<reference evidence="3 4" key="1">
    <citation type="journal article" date="2011" name="Cell">
        <title>The monarch butterfly genome yields insights into long-distance migration.</title>
        <authorList>
            <person name="Zhan S."/>
            <person name="Merlin C."/>
            <person name="Boore J.L."/>
            <person name="Reppert S.M."/>
        </authorList>
    </citation>
    <scope>NUCLEOTIDE SEQUENCE [LARGE SCALE GENOMIC DNA]</scope>
    <source>
        <strain evidence="3">F-2</strain>
    </source>
</reference>
<dbReference type="EMBL" id="AGBW02011730">
    <property type="protein sequence ID" value="OWR46212.1"/>
    <property type="molecule type" value="Genomic_DNA"/>
</dbReference>
<evidence type="ECO:0000313" key="3">
    <source>
        <dbReference type="EMBL" id="OWR46212.1"/>
    </source>
</evidence>